<dbReference type="EMBL" id="LR797307">
    <property type="protein sequence ID" value="CAB4199960.1"/>
    <property type="molecule type" value="Genomic_DNA"/>
</dbReference>
<evidence type="ECO:0000313" key="8">
    <source>
        <dbReference type="EMBL" id="CAB4214494.1"/>
    </source>
</evidence>
<evidence type="ECO:0000313" key="4">
    <source>
        <dbReference type="EMBL" id="CAB4177613.1"/>
    </source>
</evidence>
<dbReference type="EMBL" id="LR796953">
    <property type="protein sequence ID" value="CAB4177613.1"/>
    <property type="molecule type" value="Genomic_DNA"/>
</dbReference>
<dbReference type="EMBL" id="LR797405">
    <property type="protein sequence ID" value="CAB4214494.1"/>
    <property type="molecule type" value="Genomic_DNA"/>
</dbReference>
<dbReference type="EMBL" id="LR796763">
    <property type="protein sequence ID" value="CAB4164557.1"/>
    <property type="molecule type" value="Genomic_DNA"/>
</dbReference>
<evidence type="ECO:0000313" key="10">
    <source>
        <dbReference type="EMBL" id="CAB5229142.1"/>
    </source>
</evidence>
<dbReference type="EMBL" id="LR797060">
    <property type="protein sequence ID" value="CAB4184302.1"/>
    <property type="molecule type" value="Genomic_DNA"/>
</dbReference>
<dbReference type="EMBL" id="LR798397">
    <property type="protein sequence ID" value="CAB5229142.1"/>
    <property type="molecule type" value="Genomic_DNA"/>
</dbReference>
<evidence type="ECO:0000313" key="7">
    <source>
        <dbReference type="EMBL" id="CAB4199960.1"/>
    </source>
</evidence>
<evidence type="ECO:0000313" key="3">
    <source>
        <dbReference type="EMBL" id="CAB4172371.1"/>
    </source>
</evidence>
<accession>A0A6J5MS41</accession>
<sequence>MTYENHWHKRVPLDMAREYIAKGWQVWGTEGNAVVLVWLHDEVPG</sequence>
<name>A0A6J5MS41_9CAUD</name>
<protein>
    <submittedName>
        <fullName evidence="1">Uncharacterized protein</fullName>
    </submittedName>
</protein>
<evidence type="ECO:0000313" key="1">
    <source>
        <dbReference type="EMBL" id="CAB4146359.1"/>
    </source>
</evidence>
<organism evidence="1">
    <name type="scientific">uncultured Caudovirales phage</name>
    <dbReference type="NCBI Taxonomy" id="2100421"/>
    <lineage>
        <taxon>Viruses</taxon>
        <taxon>Duplodnaviria</taxon>
        <taxon>Heunggongvirae</taxon>
        <taxon>Uroviricota</taxon>
        <taxon>Caudoviricetes</taxon>
        <taxon>Peduoviridae</taxon>
        <taxon>Maltschvirus</taxon>
        <taxon>Maltschvirus maltsch</taxon>
    </lineage>
</organism>
<dbReference type="EMBL" id="LR796470">
    <property type="protein sequence ID" value="CAB4146359.1"/>
    <property type="molecule type" value="Genomic_DNA"/>
</dbReference>
<evidence type="ECO:0000313" key="5">
    <source>
        <dbReference type="EMBL" id="CAB4184302.1"/>
    </source>
</evidence>
<dbReference type="EMBL" id="LR797102">
    <property type="protein sequence ID" value="CAB4187507.1"/>
    <property type="molecule type" value="Genomic_DNA"/>
</dbReference>
<reference evidence="1" key="1">
    <citation type="submission" date="2020-04" db="EMBL/GenBank/DDBJ databases">
        <authorList>
            <person name="Chiriac C."/>
            <person name="Salcher M."/>
            <person name="Ghai R."/>
            <person name="Kavagutti S V."/>
        </authorList>
    </citation>
    <scope>NUCLEOTIDE SEQUENCE</scope>
</reference>
<proteinExistence type="predicted"/>
<evidence type="ECO:0000313" key="9">
    <source>
        <dbReference type="EMBL" id="CAB4218876.1"/>
    </source>
</evidence>
<gene>
    <name evidence="4" type="ORF">UFOVP1006_21</name>
    <name evidence="5" type="ORF">UFOVP1096_59</name>
    <name evidence="6" type="ORF">UFOVP1157_28</name>
    <name evidence="7" type="ORF">UFOVP1347_18</name>
    <name evidence="8" type="ORF">UFOVP1455_50</name>
    <name evidence="10" type="ORF">UFOVP1543_50</name>
    <name evidence="9" type="ORF">UFOVP1606_52</name>
    <name evidence="1" type="ORF">UFOVP497_7</name>
    <name evidence="2" type="ORF">UFOVP834_43</name>
    <name evidence="3" type="ORF">UFOVP922_28</name>
</gene>
<dbReference type="EMBL" id="LR797463">
    <property type="protein sequence ID" value="CAB4218876.1"/>
    <property type="molecule type" value="Genomic_DNA"/>
</dbReference>
<dbReference type="EMBL" id="LR796881">
    <property type="protein sequence ID" value="CAB4172371.1"/>
    <property type="molecule type" value="Genomic_DNA"/>
</dbReference>
<evidence type="ECO:0000313" key="6">
    <source>
        <dbReference type="EMBL" id="CAB4187507.1"/>
    </source>
</evidence>
<evidence type="ECO:0000313" key="2">
    <source>
        <dbReference type="EMBL" id="CAB4164557.1"/>
    </source>
</evidence>